<dbReference type="Proteomes" id="UP000599523">
    <property type="component" value="Unassembled WGS sequence"/>
</dbReference>
<dbReference type="Pfam" id="PF01590">
    <property type="entry name" value="GAF"/>
    <property type="match status" value="1"/>
</dbReference>
<dbReference type="PANTHER" id="PTHR33525:SF3">
    <property type="entry name" value="RIBONUCLEASE Y"/>
    <property type="match status" value="1"/>
</dbReference>
<dbReference type="InterPro" id="IPR052340">
    <property type="entry name" value="RNase_Y/CdgJ"/>
</dbReference>
<dbReference type="Gene3D" id="1.10.3210.10">
    <property type="entry name" value="Hypothetical protein af1432"/>
    <property type="match status" value="1"/>
</dbReference>
<dbReference type="Gene3D" id="3.30.450.40">
    <property type="match status" value="1"/>
</dbReference>
<dbReference type="Pfam" id="PF08668">
    <property type="entry name" value="HDOD"/>
    <property type="match status" value="1"/>
</dbReference>
<accession>A0A972F8B6</accession>
<organism evidence="3 4">
    <name type="scientific">Azoarcus taiwanensis</name>
    <dbReference type="NCBI Taxonomy" id="666964"/>
    <lineage>
        <taxon>Bacteria</taxon>
        <taxon>Pseudomonadati</taxon>
        <taxon>Pseudomonadota</taxon>
        <taxon>Betaproteobacteria</taxon>
        <taxon>Rhodocyclales</taxon>
        <taxon>Zoogloeaceae</taxon>
        <taxon>Azoarcus</taxon>
    </lineage>
</organism>
<dbReference type="EMBL" id="WTVM01000080">
    <property type="protein sequence ID" value="NMG03896.1"/>
    <property type="molecule type" value="Genomic_DNA"/>
</dbReference>
<dbReference type="InterPro" id="IPR003018">
    <property type="entry name" value="GAF"/>
</dbReference>
<dbReference type="InterPro" id="IPR029016">
    <property type="entry name" value="GAF-like_dom_sf"/>
</dbReference>
<feature type="region of interest" description="Disordered" evidence="1">
    <location>
        <begin position="1"/>
        <end position="20"/>
    </location>
</feature>
<dbReference type="RefSeq" id="WP_168988594.1">
    <property type="nucleotide sequence ID" value="NZ_CAWPHM010000309.1"/>
</dbReference>
<dbReference type="AlphaFoldDB" id="A0A972F8B6"/>
<proteinExistence type="predicted"/>
<feature type="domain" description="HDOD" evidence="2">
    <location>
        <begin position="37"/>
        <end position="231"/>
    </location>
</feature>
<dbReference type="PROSITE" id="PS51833">
    <property type="entry name" value="HDOD"/>
    <property type="match status" value="1"/>
</dbReference>
<comment type="caution">
    <text evidence="3">The sequence shown here is derived from an EMBL/GenBank/DDBJ whole genome shotgun (WGS) entry which is preliminary data.</text>
</comment>
<reference evidence="3" key="1">
    <citation type="submission" date="2019-12" db="EMBL/GenBank/DDBJ databases">
        <title>Comparative genomics gives insights into the taxonomy of the Azoarcus-Aromatoleum group and reveals separate origins of nif in the plant-associated Azoarcus and non-plant-associated Aromatoleum sub-groups.</title>
        <authorList>
            <person name="Lafos M."/>
            <person name="Maluk M."/>
            <person name="Batista M."/>
            <person name="Junghare M."/>
            <person name="Carmona M."/>
            <person name="Faoro H."/>
            <person name="Cruz L.M."/>
            <person name="Battistoni F."/>
            <person name="De Souza E."/>
            <person name="Pedrosa F."/>
            <person name="Chen W.-M."/>
            <person name="Poole P.S."/>
            <person name="Dixon R.A."/>
            <person name="James E.K."/>
        </authorList>
    </citation>
    <scope>NUCLEOTIDE SEQUENCE</scope>
    <source>
        <strain evidence="3">NSC3</strain>
    </source>
</reference>
<evidence type="ECO:0000313" key="4">
    <source>
        <dbReference type="Proteomes" id="UP000599523"/>
    </source>
</evidence>
<dbReference type="SUPFAM" id="SSF55781">
    <property type="entry name" value="GAF domain-like"/>
    <property type="match status" value="1"/>
</dbReference>
<protein>
    <submittedName>
        <fullName evidence="3">HDOD domain-containing protein</fullName>
    </submittedName>
</protein>
<keyword evidence="4" id="KW-1185">Reference proteome</keyword>
<dbReference type="SUPFAM" id="SSF109604">
    <property type="entry name" value="HD-domain/PDEase-like"/>
    <property type="match status" value="1"/>
</dbReference>
<evidence type="ECO:0000313" key="3">
    <source>
        <dbReference type="EMBL" id="NMG03896.1"/>
    </source>
</evidence>
<name>A0A972F8B6_9RHOO</name>
<evidence type="ECO:0000259" key="2">
    <source>
        <dbReference type="PROSITE" id="PS51833"/>
    </source>
</evidence>
<dbReference type="InterPro" id="IPR013976">
    <property type="entry name" value="HDOD"/>
</dbReference>
<gene>
    <name evidence="3" type="ORF">GPA21_13090</name>
</gene>
<evidence type="ECO:0000256" key="1">
    <source>
        <dbReference type="SAM" id="MobiDB-lite"/>
    </source>
</evidence>
<sequence length="527" mass="57765">MDTESPPESNEADTPLAGGGKGTLEFLLRRMRHHKDFPALAESVEAINRIASSEKENVEKLSALLLRDFALTNKLLRVVNSPHFRRAGAGTISTVSRAVLVMGFDAVRNIALAVVLFDHVRDRPDADTLMQSCLLANLSGSLGRELAGDGRDREQAYICALFHHLGRLLTRFYFPEEADRIATECERSGCSEENAAIKVLGMPLHELGIGVARNWGFPPAIVDSMRPLPEGIVRKPANAGERMRALATLATELADTIGQTHGEAREKAIGMLRSRCARMLDLSNEAFEANMDSAVAETMDFARVVGLSLERTPLGRSLNQFSGQRSKVAMTAGSDAASEALEQARLPTADAAGSSRSEAQDILAAGIQEISNSLVEDFRLNDILRMILEVIYRAMGFERVVLCIRDPKQRTMQGRFGFGPDAAELARTFRIGLDFTPDIFHASLDKGADVLISDVGDPAIAARIPDWFRSATRARSFVLLPLVVRQRPVALIYAEKQTPNSIRISEHELTLLRTLRNQAVLAIRQSS</sequence>
<dbReference type="PANTHER" id="PTHR33525">
    <property type="match status" value="1"/>
</dbReference>